<protein>
    <submittedName>
        <fullName evidence="1">Uncharacterized protein</fullName>
    </submittedName>
</protein>
<keyword evidence="2" id="KW-1185">Reference proteome</keyword>
<gene>
    <name evidence="1" type="ORF">QQ91_0007900</name>
</gene>
<accession>A0ABD4T2I8</accession>
<evidence type="ECO:0000313" key="1">
    <source>
        <dbReference type="EMBL" id="MCM1982744.1"/>
    </source>
</evidence>
<comment type="caution">
    <text evidence="1">The sequence shown here is derived from an EMBL/GenBank/DDBJ whole genome shotgun (WGS) entry which is preliminary data.</text>
</comment>
<organism evidence="1 2">
    <name type="scientific">Lyngbya confervoides BDU141951</name>
    <dbReference type="NCBI Taxonomy" id="1574623"/>
    <lineage>
        <taxon>Bacteria</taxon>
        <taxon>Bacillati</taxon>
        <taxon>Cyanobacteriota</taxon>
        <taxon>Cyanophyceae</taxon>
        <taxon>Oscillatoriophycideae</taxon>
        <taxon>Oscillatoriales</taxon>
        <taxon>Microcoleaceae</taxon>
        <taxon>Lyngbya</taxon>
    </lineage>
</organism>
<sequence length="64" mass="7140">MQIQFIETRLEFEDACPPRSSQIESHLSRWGQPLRWAITQVQGNRCTIEATVTTGHSATADAAP</sequence>
<proteinExistence type="predicted"/>
<reference evidence="1 2" key="1">
    <citation type="journal article" date="2015" name="Genome Announc.">
        <title>Draft Genome Sequence of Filamentous Marine Cyanobacterium Lyngbya confervoides Strain BDU141951.</title>
        <authorList>
            <person name="Chandrababunaidu M.M."/>
            <person name="Sen D."/>
            <person name="Tripathy S."/>
        </authorList>
    </citation>
    <scope>NUCLEOTIDE SEQUENCE [LARGE SCALE GENOMIC DNA]</scope>
    <source>
        <strain evidence="1 2">BDU141951</strain>
    </source>
</reference>
<evidence type="ECO:0000313" key="2">
    <source>
        <dbReference type="Proteomes" id="UP000031561"/>
    </source>
</evidence>
<dbReference type="RefSeq" id="WP_166274704.1">
    <property type="nucleotide sequence ID" value="NZ_JTHE03000044.1"/>
</dbReference>
<dbReference type="AlphaFoldDB" id="A0ABD4T2I8"/>
<dbReference type="Proteomes" id="UP000031561">
    <property type="component" value="Unassembled WGS sequence"/>
</dbReference>
<name>A0ABD4T2I8_9CYAN</name>
<dbReference type="EMBL" id="JTHE03000044">
    <property type="protein sequence ID" value="MCM1982744.1"/>
    <property type="molecule type" value="Genomic_DNA"/>
</dbReference>